<dbReference type="AlphaFoldDB" id="A0A382IVM0"/>
<name>A0A382IVM0_9ZZZZ</name>
<evidence type="ECO:0000313" key="2">
    <source>
        <dbReference type="EMBL" id="SVC03415.1"/>
    </source>
</evidence>
<dbReference type="EMBL" id="UINC01069776">
    <property type="protein sequence ID" value="SVC03415.1"/>
    <property type="molecule type" value="Genomic_DNA"/>
</dbReference>
<dbReference type="InterPro" id="IPR013750">
    <property type="entry name" value="GHMP_kinase_C_dom"/>
</dbReference>
<dbReference type="InterPro" id="IPR036554">
    <property type="entry name" value="GHMP_kinase_C_sf"/>
</dbReference>
<reference evidence="2" key="1">
    <citation type="submission" date="2018-05" db="EMBL/GenBank/DDBJ databases">
        <authorList>
            <person name="Lanie J.A."/>
            <person name="Ng W.-L."/>
            <person name="Kazmierczak K.M."/>
            <person name="Andrzejewski T.M."/>
            <person name="Davidsen T.M."/>
            <person name="Wayne K.J."/>
            <person name="Tettelin H."/>
            <person name="Glass J.I."/>
            <person name="Rusch D."/>
            <person name="Podicherti R."/>
            <person name="Tsui H.-C.T."/>
            <person name="Winkler M.E."/>
        </authorList>
    </citation>
    <scope>NUCLEOTIDE SEQUENCE</scope>
</reference>
<dbReference type="Gene3D" id="3.30.70.890">
    <property type="entry name" value="GHMP kinase, C-terminal domain"/>
    <property type="match status" value="1"/>
</dbReference>
<dbReference type="GO" id="GO:0016301">
    <property type="term" value="F:kinase activity"/>
    <property type="evidence" value="ECO:0007669"/>
    <property type="project" value="InterPro"/>
</dbReference>
<proteinExistence type="predicted"/>
<feature type="non-terminal residue" evidence="2">
    <location>
        <position position="1"/>
    </location>
</feature>
<dbReference type="GO" id="GO:0005524">
    <property type="term" value="F:ATP binding"/>
    <property type="evidence" value="ECO:0007669"/>
    <property type="project" value="InterPro"/>
</dbReference>
<dbReference type="InterPro" id="IPR001174">
    <property type="entry name" value="HddA/FKP"/>
</dbReference>
<gene>
    <name evidence="2" type="ORF">METZ01_LOCUS256269</name>
</gene>
<dbReference type="Pfam" id="PF08544">
    <property type="entry name" value="GHMP_kinases_C"/>
    <property type="match status" value="1"/>
</dbReference>
<protein>
    <recommendedName>
        <fullName evidence="1">GHMP kinase C-terminal domain-containing protein</fullName>
    </recommendedName>
</protein>
<organism evidence="2">
    <name type="scientific">marine metagenome</name>
    <dbReference type="NCBI Taxonomy" id="408172"/>
    <lineage>
        <taxon>unclassified sequences</taxon>
        <taxon>metagenomes</taxon>
        <taxon>ecological metagenomes</taxon>
    </lineage>
</organism>
<sequence>LQSHLMLCFTGFSRIASEIAISQIQNMKNREVELTRMAGMVEESIRVLQNTNSPIGEFGELLHQSWLCKRSLSDKVSTPEIDTIYEEAMGAGAIGGKILGAGGGGFLLLFVKPELQSQVRERLKHLVHVPFNFEDSGSRVVLYQPNGME</sequence>
<accession>A0A382IVM0</accession>
<dbReference type="PRINTS" id="PR00960">
    <property type="entry name" value="LMBPPROTEIN"/>
</dbReference>
<dbReference type="SUPFAM" id="SSF55060">
    <property type="entry name" value="GHMP Kinase, C-terminal domain"/>
    <property type="match status" value="1"/>
</dbReference>
<feature type="domain" description="GHMP kinase C-terminal" evidence="1">
    <location>
        <begin position="55"/>
        <end position="124"/>
    </location>
</feature>
<evidence type="ECO:0000259" key="1">
    <source>
        <dbReference type="Pfam" id="PF08544"/>
    </source>
</evidence>